<gene>
    <name evidence="2" type="ORF">Lsan_0253</name>
</gene>
<comment type="caution">
    <text evidence="2">The sequence shown here is derived from an EMBL/GenBank/DDBJ whole genome shotgun (WGS) entry which is preliminary data.</text>
</comment>
<sequence length="530" mass="61234">MRHSAQETIQKLINERYSEALAVFWAGSVSRREGTQFSDLDLVIIYEKLPNAYREAFIYEDWPIDAFVHDRESIRYFFEESRKNSGISGTIQMILSGKEMMPSSDFSNGIRKEAYHYLKQGPAAWDKSQIDKERFLMTDALEDILYPKSYEEQIASASWLFEALSQFYFRAQNKWCASGKSIIHYLHQANPDLAREFSESFKHVFKGGDAAHLKRLVEKILQPYGGFLWEGYYSDASQDAKMPEPITLAENNDYMICLGEHTHSEITAILPDRQKDKEQMKKLDTYQNLCTEVYDLSKPNAPQNEYEFYRSYVIEAKGAILEPMCGTGRFLLPLIEEGFDVHGFDASQSMLQKLYAKARAKNLKPNVWYDFIENLNQSDRYQLIFIPTGSFGLITEKKNIQKALKTIYAHLGDKGLFVFETETLHAVPKELGIWRGSRWPKEDGTLLLLSQLAILNEEVCYSIGKYELIDNNSVLQTEVEEYKIRIYQDPSFLLHLLAEVGFSEVRLIKAFNRQASPDETDASIVFECRK</sequence>
<keyword evidence="3" id="KW-1185">Reference proteome</keyword>
<dbReference type="CDD" id="cd02440">
    <property type="entry name" value="AdoMet_MTases"/>
    <property type="match status" value="1"/>
</dbReference>
<dbReference type="InterPro" id="IPR041698">
    <property type="entry name" value="Methyltransf_25"/>
</dbReference>
<dbReference type="Proteomes" id="UP000054703">
    <property type="component" value="Unassembled WGS sequence"/>
</dbReference>
<dbReference type="GO" id="GO:0032259">
    <property type="term" value="P:methylation"/>
    <property type="evidence" value="ECO:0007669"/>
    <property type="project" value="UniProtKB-KW"/>
</dbReference>
<keyword evidence="2" id="KW-0808">Transferase</keyword>
<dbReference type="PATRIC" id="fig|45074.5.peg.270"/>
<dbReference type="STRING" id="45074.Lsan_0253"/>
<dbReference type="Gene3D" id="3.30.460.10">
    <property type="entry name" value="Beta Polymerase, domain 2"/>
    <property type="match status" value="1"/>
</dbReference>
<organism evidence="2 3">
    <name type="scientific">Legionella santicrucis</name>
    <dbReference type="NCBI Taxonomy" id="45074"/>
    <lineage>
        <taxon>Bacteria</taxon>
        <taxon>Pseudomonadati</taxon>
        <taxon>Pseudomonadota</taxon>
        <taxon>Gammaproteobacteria</taxon>
        <taxon>Legionellales</taxon>
        <taxon>Legionellaceae</taxon>
        <taxon>Legionella</taxon>
    </lineage>
</organism>
<proteinExistence type="predicted"/>
<keyword evidence="2" id="KW-0489">Methyltransferase</keyword>
<evidence type="ECO:0000313" key="3">
    <source>
        <dbReference type="Proteomes" id="UP000054703"/>
    </source>
</evidence>
<accession>A0A0W0ZF72</accession>
<dbReference type="EMBL" id="LNYU01000006">
    <property type="protein sequence ID" value="KTD67594.1"/>
    <property type="molecule type" value="Genomic_DNA"/>
</dbReference>
<evidence type="ECO:0000313" key="2">
    <source>
        <dbReference type="EMBL" id="KTD67594.1"/>
    </source>
</evidence>
<dbReference type="Gene3D" id="2.20.25.110">
    <property type="entry name" value="S-adenosyl-L-methionine-dependent methyltransferases"/>
    <property type="match status" value="1"/>
</dbReference>
<dbReference type="Pfam" id="PF13649">
    <property type="entry name" value="Methyltransf_25"/>
    <property type="match status" value="1"/>
</dbReference>
<dbReference type="InterPro" id="IPR029063">
    <property type="entry name" value="SAM-dependent_MTases_sf"/>
</dbReference>
<dbReference type="InterPro" id="IPR043519">
    <property type="entry name" value="NT_sf"/>
</dbReference>
<dbReference type="AlphaFoldDB" id="A0A0W0ZF72"/>
<dbReference type="GO" id="GO:0008168">
    <property type="term" value="F:methyltransferase activity"/>
    <property type="evidence" value="ECO:0007669"/>
    <property type="project" value="UniProtKB-KW"/>
</dbReference>
<dbReference type="SUPFAM" id="SSF53335">
    <property type="entry name" value="S-adenosyl-L-methionine-dependent methyltransferases"/>
    <property type="match status" value="1"/>
</dbReference>
<name>A0A0W0ZF72_9GAMM</name>
<protein>
    <submittedName>
        <fullName evidence="2">Methyltransferase</fullName>
    </submittedName>
</protein>
<evidence type="ECO:0000259" key="1">
    <source>
        <dbReference type="Pfam" id="PF13649"/>
    </source>
</evidence>
<dbReference type="CDD" id="cd05403">
    <property type="entry name" value="NT_KNTase_like"/>
    <property type="match status" value="1"/>
</dbReference>
<dbReference type="Gene3D" id="3.40.50.150">
    <property type="entry name" value="Vaccinia Virus protein VP39"/>
    <property type="match status" value="1"/>
</dbReference>
<dbReference type="SUPFAM" id="SSF81301">
    <property type="entry name" value="Nucleotidyltransferase"/>
    <property type="match status" value="1"/>
</dbReference>
<reference evidence="2 3" key="1">
    <citation type="submission" date="2015-11" db="EMBL/GenBank/DDBJ databases">
        <title>Genomic analysis of 38 Legionella species identifies large and diverse effector repertoires.</title>
        <authorList>
            <person name="Burstein D."/>
            <person name="Amaro F."/>
            <person name="Zusman T."/>
            <person name="Lifshitz Z."/>
            <person name="Cohen O."/>
            <person name="Gilbert J.A."/>
            <person name="Pupko T."/>
            <person name="Shuman H.A."/>
            <person name="Segal G."/>
        </authorList>
    </citation>
    <scope>NUCLEOTIDE SEQUENCE [LARGE SCALE GENOMIC DNA]</scope>
    <source>
        <strain evidence="2 3">SC-63-C7</strain>
    </source>
</reference>
<feature type="domain" description="Methyltransferase" evidence="1">
    <location>
        <begin position="320"/>
        <end position="415"/>
    </location>
</feature>